<name>A0A8J5CWN5_CHIOP</name>
<feature type="region of interest" description="Disordered" evidence="1">
    <location>
        <begin position="183"/>
        <end position="226"/>
    </location>
</feature>
<evidence type="ECO:0000256" key="1">
    <source>
        <dbReference type="SAM" id="MobiDB-lite"/>
    </source>
</evidence>
<keyword evidence="3" id="KW-1185">Reference proteome</keyword>
<sequence>MEGLSEEEGEEVKHHIFVMHTTEAEETQLITIAEPTSAERAGQDSAEVSCEDCVTLMASVGVLRGHARHCTAVSCEDCRTLLSSVEVVRGHMRHCKGHQNLSMAADWLMDDGVMSHNSNSSHGRNSDDSGEGDEGSRDSEVVVSDMDHHTVTISEDVTITSLPLSQLPPIHLQLESDYMVVLREPGGGDASDRTLPSQQVEEHSLAESEEENSQPRLALVSSLLNG</sequence>
<accession>A0A8J5CWN5</accession>
<feature type="region of interest" description="Disordered" evidence="1">
    <location>
        <begin position="114"/>
        <end position="139"/>
    </location>
</feature>
<protein>
    <submittedName>
        <fullName evidence="2">Uncharacterized protein</fullName>
    </submittedName>
</protein>
<evidence type="ECO:0000313" key="2">
    <source>
        <dbReference type="EMBL" id="KAG0723874.1"/>
    </source>
</evidence>
<dbReference type="Proteomes" id="UP000770661">
    <property type="component" value="Unassembled WGS sequence"/>
</dbReference>
<proteinExistence type="predicted"/>
<evidence type="ECO:0000313" key="3">
    <source>
        <dbReference type="Proteomes" id="UP000770661"/>
    </source>
</evidence>
<reference evidence="2" key="1">
    <citation type="submission" date="2020-07" db="EMBL/GenBank/DDBJ databases">
        <title>The High-quality genome of the commercially important snow crab, Chionoecetes opilio.</title>
        <authorList>
            <person name="Jeong J.-H."/>
            <person name="Ryu S."/>
        </authorList>
    </citation>
    <scope>NUCLEOTIDE SEQUENCE</scope>
    <source>
        <strain evidence="2">MADBK_172401_WGS</strain>
        <tissue evidence="2">Digestive gland</tissue>
    </source>
</reference>
<dbReference type="AlphaFoldDB" id="A0A8J5CWN5"/>
<gene>
    <name evidence="2" type="ORF">GWK47_005356</name>
</gene>
<organism evidence="2 3">
    <name type="scientific">Chionoecetes opilio</name>
    <name type="common">Atlantic snow crab</name>
    <name type="synonym">Cancer opilio</name>
    <dbReference type="NCBI Taxonomy" id="41210"/>
    <lineage>
        <taxon>Eukaryota</taxon>
        <taxon>Metazoa</taxon>
        <taxon>Ecdysozoa</taxon>
        <taxon>Arthropoda</taxon>
        <taxon>Crustacea</taxon>
        <taxon>Multicrustacea</taxon>
        <taxon>Malacostraca</taxon>
        <taxon>Eumalacostraca</taxon>
        <taxon>Eucarida</taxon>
        <taxon>Decapoda</taxon>
        <taxon>Pleocyemata</taxon>
        <taxon>Brachyura</taxon>
        <taxon>Eubrachyura</taxon>
        <taxon>Majoidea</taxon>
        <taxon>Majidae</taxon>
        <taxon>Chionoecetes</taxon>
    </lineage>
</organism>
<comment type="caution">
    <text evidence="2">The sequence shown here is derived from an EMBL/GenBank/DDBJ whole genome shotgun (WGS) entry which is preliminary data.</text>
</comment>
<dbReference type="EMBL" id="JACEEZ010007614">
    <property type="protein sequence ID" value="KAG0723874.1"/>
    <property type="molecule type" value="Genomic_DNA"/>
</dbReference>